<dbReference type="InterPro" id="IPR011989">
    <property type="entry name" value="ARM-like"/>
</dbReference>
<dbReference type="PANTHER" id="PTHR12537:SF48">
    <property type="entry name" value="MEIOTIC COILED-COIL PROTEIN 2"/>
    <property type="match status" value="1"/>
</dbReference>
<feature type="repeat" description="Pumilio" evidence="2">
    <location>
        <begin position="498"/>
        <end position="534"/>
    </location>
</feature>
<dbReference type="InterPro" id="IPR033712">
    <property type="entry name" value="Pumilio_RNA-bd"/>
</dbReference>
<accession>A0A0B7NBJ6</accession>
<feature type="repeat" description="Pumilio" evidence="2">
    <location>
        <begin position="386"/>
        <end position="421"/>
    </location>
</feature>
<evidence type="ECO:0000256" key="1">
    <source>
        <dbReference type="ARBA" id="ARBA00022737"/>
    </source>
</evidence>
<keyword evidence="5" id="KW-1185">Reference proteome</keyword>
<dbReference type="InterPro" id="IPR033133">
    <property type="entry name" value="PUM-HD"/>
</dbReference>
<gene>
    <name evidence="4" type="primary">PARPA_10119.1 scaffold 39588</name>
</gene>
<feature type="repeat" description="Pumilio" evidence="2">
    <location>
        <begin position="462"/>
        <end position="497"/>
    </location>
</feature>
<dbReference type="PROSITE" id="PS50303">
    <property type="entry name" value="PUM_HD"/>
    <property type="match status" value="1"/>
</dbReference>
<dbReference type="Gene3D" id="1.25.10.10">
    <property type="entry name" value="Leucine-rich Repeat Variant"/>
    <property type="match status" value="1"/>
</dbReference>
<dbReference type="GO" id="GO:0005737">
    <property type="term" value="C:cytoplasm"/>
    <property type="evidence" value="ECO:0007669"/>
    <property type="project" value="TreeGrafter"/>
</dbReference>
<dbReference type="OrthoDB" id="668540at2759"/>
<evidence type="ECO:0000256" key="2">
    <source>
        <dbReference type="PROSITE-ProRule" id="PRU00317"/>
    </source>
</evidence>
<dbReference type="GO" id="GO:0003730">
    <property type="term" value="F:mRNA 3'-UTR binding"/>
    <property type="evidence" value="ECO:0007669"/>
    <property type="project" value="TreeGrafter"/>
</dbReference>
<dbReference type="InterPro" id="IPR001313">
    <property type="entry name" value="Pumilio_RNA-bd_rpt"/>
</dbReference>
<evidence type="ECO:0000313" key="4">
    <source>
        <dbReference type="EMBL" id="CEP15875.1"/>
    </source>
</evidence>
<dbReference type="AlphaFoldDB" id="A0A0B7NBJ6"/>
<feature type="repeat" description="Pumilio" evidence="2">
    <location>
        <begin position="350"/>
        <end position="385"/>
    </location>
</feature>
<dbReference type="GO" id="GO:0010608">
    <property type="term" value="P:post-transcriptional regulation of gene expression"/>
    <property type="evidence" value="ECO:0007669"/>
    <property type="project" value="TreeGrafter"/>
</dbReference>
<evidence type="ECO:0000313" key="5">
    <source>
        <dbReference type="Proteomes" id="UP000054107"/>
    </source>
</evidence>
<dbReference type="SUPFAM" id="SSF48371">
    <property type="entry name" value="ARM repeat"/>
    <property type="match status" value="1"/>
</dbReference>
<protein>
    <recommendedName>
        <fullName evidence="3">PUM-HD domain-containing protein</fullName>
    </recommendedName>
</protein>
<feature type="domain" description="PUM-HD" evidence="3">
    <location>
        <begin position="293"/>
        <end position="641"/>
    </location>
</feature>
<dbReference type="InterPro" id="IPR016024">
    <property type="entry name" value="ARM-type_fold"/>
</dbReference>
<dbReference type="Pfam" id="PF00806">
    <property type="entry name" value="PUF"/>
    <property type="match status" value="8"/>
</dbReference>
<dbReference type="STRING" id="35722.A0A0B7NBJ6"/>
<evidence type="ECO:0000259" key="3">
    <source>
        <dbReference type="PROSITE" id="PS50303"/>
    </source>
</evidence>
<dbReference type="Proteomes" id="UP000054107">
    <property type="component" value="Unassembled WGS sequence"/>
</dbReference>
<sequence length="655" mass="75029">MLSGSATTSKSVAVVTDPPSLTATSQKFSNKFSIDTFDSPFHTPSLFVTNAPMKNNDSFNNTFYSNADTFSHHKYQHQHQYANQFSPPEFYSIMADVESSGTRTPSPRNESLAPVATSVTRDDLFKMEPPFLYHPQHQRKSEQLFQPTFDELSTKSQLMEANEVIQTLIRQMNQKDMEIERQRVTIVNMQTTLANKDLEYKDQEQTLTKKLNEKTCQLAMYQSLIKSKGFDLSYWGEESSDSRLTELTEDALSRRQSGTMETDMSNSVLDKSCSSSLSSVSNHTTPAAVADRKANPNTVEYRRMLDKNANIDWSVLVDRITKETDQQASIFMQQKLKCATAEQKQLIFKATLEQAYELMTNRFGNFLIQRQLELGTTEQIEALVQKMKGHILELTCEPFGCHVVQRALDCVDETLKASLVSELLVRIPETITHKYACHVWQKVFEIRWHNSPPPIMKHIHQALENQWDKVALDETGSLVIQNIFENMTESDKRPILNEILDNIVPIAKGQWGNWVVQHVLEHAEKNDDRERAFQIVINESVQLSMDQFASKVVERALRIGGQRFMKKFIQYVSSNNASCRPRMALIDIASDQYGNYVVQWLINNACEEQKVYICRLIKRHMVSLRGSKYGQRVAFLVDKVLRNHEITTYPTGNGN</sequence>
<dbReference type="PROSITE" id="PS50302">
    <property type="entry name" value="PUM"/>
    <property type="match status" value="6"/>
</dbReference>
<keyword evidence="1" id="KW-0677">Repeat</keyword>
<dbReference type="PANTHER" id="PTHR12537">
    <property type="entry name" value="RNA BINDING PROTEIN PUMILIO-RELATED"/>
    <property type="match status" value="1"/>
</dbReference>
<organism evidence="4 5">
    <name type="scientific">Parasitella parasitica</name>
    <dbReference type="NCBI Taxonomy" id="35722"/>
    <lineage>
        <taxon>Eukaryota</taxon>
        <taxon>Fungi</taxon>
        <taxon>Fungi incertae sedis</taxon>
        <taxon>Mucoromycota</taxon>
        <taxon>Mucoromycotina</taxon>
        <taxon>Mucoromycetes</taxon>
        <taxon>Mucorales</taxon>
        <taxon>Mucorineae</taxon>
        <taxon>Mucoraceae</taxon>
        <taxon>Parasitella</taxon>
    </lineage>
</organism>
<dbReference type="CDD" id="cd07920">
    <property type="entry name" value="Pumilio"/>
    <property type="match status" value="1"/>
</dbReference>
<dbReference type="EMBL" id="LN732700">
    <property type="protein sequence ID" value="CEP15875.1"/>
    <property type="molecule type" value="Genomic_DNA"/>
</dbReference>
<reference evidence="4 5" key="1">
    <citation type="submission" date="2014-09" db="EMBL/GenBank/DDBJ databases">
        <authorList>
            <person name="Ellenberger Sabrina"/>
        </authorList>
    </citation>
    <scope>NUCLEOTIDE SEQUENCE [LARGE SCALE GENOMIC DNA]</scope>
    <source>
        <strain evidence="4 5">CBS 412.66</strain>
    </source>
</reference>
<name>A0A0B7NBJ6_9FUNG</name>
<feature type="repeat" description="Pumilio" evidence="2">
    <location>
        <begin position="535"/>
        <end position="570"/>
    </location>
</feature>
<dbReference type="SMART" id="SM00025">
    <property type="entry name" value="Pumilio"/>
    <property type="match status" value="8"/>
</dbReference>
<proteinExistence type="predicted"/>
<feature type="repeat" description="Pumilio" evidence="2">
    <location>
        <begin position="580"/>
        <end position="618"/>
    </location>
</feature>